<sequence length="106" mass="12008">MEAINTFKNIKQCHEIIEITITAELEKKLPNFWPLRGRNTVTGPRQMKLKSRESVETSAHSAAKNSFAGNAVCLRNAKCETGLTGKWIRRVREVTNLANRVSHECK</sequence>
<proteinExistence type="predicted"/>
<gene>
    <name evidence="1" type="ORF">CEXT_319161</name>
</gene>
<dbReference type="Proteomes" id="UP001054945">
    <property type="component" value="Unassembled WGS sequence"/>
</dbReference>
<organism evidence="1 2">
    <name type="scientific">Caerostris extrusa</name>
    <name type="common">Bark spider</name>
    <name type="synonym">Caerostris bankana</name>
    <dbReference type="NCBI Taxonomy" id="172846"/>
    <lineage>
        <taxon>Eukaryota</taxon>
        <taxon>Metazoa</taxon>
        <taxon>Ecdysozoa</taxon>
        <taxon>Arthropoda</taxon>
        <taxon>Chelicerata</taxon>
        <taxon>Arachnida</taxon>
        <taxon>Araneae</taxon>
        <taxon>Araneomorphae</taxon>
        <taxon>Entelegynae</taxon>
        <taxon>Araneoidea</taxon>
        <taxon>Araneidae</taxon>
        <taxon>Caerostris</taxon>
    </lineage>
</organism>
<name>A0AAV4RD58_CAEEX</name>
<comment type="caution">
    <text evidence="1">The sequence shown here is derived from an EMBL/GenBank/DDBJ whole genome shotgun (WGS) entry which is preliminary data.</text>
</comment>
<evidence type="ECO:0000313" key="2">
    <source>
        <dbReference type="Proteomes" id="UP001054945"/>
    </source>
</evidence>
<keyword evidence="2" id="KW-1185">Reference proteome</keyword>
<accession>A0AAV4RD58</accession>
<reference evidence="1 2" key="1">
    <citation type="submission" date="2021-06" db="EMBL/GenBank/DDBJ databases">
        <title>Caerostris extrusa draft genome.</title>
        <authorList>
            <person name="Kono N."/>
            <person name="Arakawa K."/>
        </authorList>
    </citation>
    <scope>NUCLEOTIDE SEQUENCE [LARGE SCALE GENOMIC DNA]</scope>
</reference>
<dbReference type="AlphaFoldDB" id="A0AAV4RD58"/>
<protein>
    <submittedName>
        <fullName evidence="1">Uncharacterized protein</fullName>
    </submittedName>
</protein>
<evidence type="ECO:0000313" key="1">
    <source>
        <dbReference type="EMBL" id="GIY19804.1"/>
    </source>
</evidence>
<dbReference type="EMBL" id="BPLR01007796">
    <property type="protein sequence ID" value="GIY19804.1"/>
    <property type="molecule type" value="Genomic_DNA"/>
</dbReference>